<dbReference type="Proteomes" id="UP001164746">
    <property type="component" value="Chromosome 10"/>
</dbReference>
<feature type="non-terminal residue" evidence="1">
    <location>
        <position position="89"/>
    </location>
</feature>
<protein>
    <submittedName>
        <fullName evidence="1">Uncharacterized protein</fullName>
    </submittedName>
</protein>
<evidence type="ECO:0000313" key="1">
    <source>
        <dbReference type="EMBL" id="WAR16775.1"/>
    </source>
</evidence>
<proteinExistence type="predicted"/>
<gene>
    <name evidence="1" type="ORF">MAR_031369</name>
</gene>
<organism evidence="1 2">
    <name type="scientific">Mya arenaria</name>
    <name type="common">Soft-shell clam</name>
    <dbReference type="NCBI Taxonomy" id="6604"/>
    <lineage>
        <taxon>Eukaryota</taxon>
        <taxon>Metazoa</taxon>
        <taxon>Spiralia</taxon>
        <taxon>Lophotrochozoa</taxon>
        <taxon>Mollusca</taxon>
        <taxon>Bivalvia</taxon>
        <taxon>Autobranchia</taxon>
        <taxon>Heteroconchia</taxon>
        <taxon>Euheterodonta</taxon>
        <taxon>Imparidentia</taxon>
        <taxon>Neoheterodontei</taxon>
        <taxon>Myida</taxon>
        <taxon>Myoidea</taxon>
        <taxon>Myidae</taxon>
        <taxon>Mya</taxon>
    </lineage>
</organism>
<accession>A0ABY7F3N1</accession>
<reference evidence="1" key="1">
    <citation type="submission" date="2022-11" db="EMBL/GenBank/DDBJ databases">
        <title>Centuries of genome instability and evolution in soft-shell clam transmissible cancer (bioRxiv).</title>
        <authorList>
            <person name="Hart S.F.M."/>
            <person name="Yonemitsu M.A."/>
            <person name="Giersch R.M."/>
            <person name="Beal B.F."/>
            <person name="Arriagada G."/>
            <person name="Davis B.W."/>
            <person name="Ostrander E.A."/>
            <person name="Goff S.P."/>
            <person name="Metzger M.J."/>
        </authorList>
    </citation>
    <scope>NUCLEOTIDE SEQUENCE</scope>
    <source>
        <strain evidence="1">MELC-2E11</strain>
        <tissue evidence="1">Siphon/mantle</tissue>
    </source>
</reference>
<sequence>MGPMTLSSWLSLVRLSSKHVAPGIFLPLTARPSGSIHHRFGSRYLVDLLNKVGLSASYAKLQQFKACAEADCTSPGSAVKMPIPKKKIL</sequence>
<evidence type="ECO:0000313" key="2">
    <source>
        <dbReference type="Proteomes" id="UP001164746"/>
    </source>
</evidence>
<name>A0ABY7F3N1_MYAAR</name>
<keyword evidence="2" id="KW-1185">Reference proteome</keyword>
<dbReference type="EMBL" id="CP111021">
    <property type="protein sequence ID" value="WAR16775.1"/>
    <property type="molecule type" value="Genomic_DNA"/>
</dbReference>